<evidence type="ECO:0000256" key="1">
    <source>
        <dbReference type="ARBA" id="ARBA00001974"/>
    </source>
</evidence>
<comment type="caution">
    <text evidence="7">The sequence shown here is derived from an EMBL/GenBank/DDBJ whole genome shotgun (WGS) entry which is preliminary data.</text>
</comment>
<keyword evidence="2" id="KW-0285">Flavoprotein</keyword>
<sequence>MLIGRQAIVVGAGIGGLAAALSLAQRGASVTVLEQAPALAEAGAGIQISPNGTAVLEALGLGAALGGIGQPLAALRMRDFARGRDILRMNVATAKYRHPWLLAHRADLLAALESAARAAGVRIETGAVVAGLVGGGRTGVSLEDGREFRAGVVIAADGARSRLRPLIDPAPDPAFRRQVAWRALLPAAPGAAPEVQLIVGPGRHLVRYPLRGGRLVNFVAVLERPDWAAETWQQQDDPAHLQAAFARFPEEITAELARLETAHLWGLFRRPAARRWVQGRVALLGDAAHATLPFLAQGAVMALEDAWVLGESLAGSDGVEAGLALYEARRRARCRRIVAAADRNALAYHLALPGLRQAAHAGLRLGERLRPGLALSQFDWLYRHDVTRS</sequence>
<dbReference type="Pfam" id="PF01494">
    <property type="entry name" value="FAD_binding_3"/>
    <property type="match status" value="1"/>
</dbReference>
<dbReference type="AlphaFoldDB" id="A0A8J6YY32"/>
<dbReference type="Gene3D" id="3.50.50.60">
    <property type="entry name" value="FAD/NAD(P)-binding domain"/>
    <property type="match status" value="1"/>
</dbReference>
<dbReference type="InterPro" id="IPR002938">
    <property type="entry name" value="FAD-bd"/>
</dbReference>
<name>A0A8J6YY32_9RHOB</name>
<dbReference type="PANTHER" id="PTHR13789:SF318">
    <property type="entry name" value="GERANYLGERANYL DIPHOSPHATE REDUCTASE"/>
    <property type="match status" value="1"/>
</dbReference>
<evidence type="ECO:0000256" key="5">
    <source>
        <dbReference type="ARBA" id="ARBA00023033"/>
    </source>
</evidence>
<organism evidence="7 8">
    <name type="scientific">Mangrovicoccus algicola</name>
    <dbReference type="NCBI Taxonomy" id="2771008"/>
    <lineage>
        <taxon>Bacteria</taxon>
        <taxon>Pseudomonadati</taxon>
        <taxon>Pseudomonadota</taxon>
        <taxon>Alphaproteobacteria</taxon>
        <taxon>Rhodobacterales</taxon>
        <taxon>Paracoccaceae</taxon>
        <taxon>Mangrovicoccus</taxon>
    </lineage>
</organism>
<keyword evidence="5 7" id="KW-0503">Monooxygenase</keyword>
<protein>
    <submittedName>
        <fullName evidence="7">FAD-dependent monooxygenase</fullName>
    </submittedName>
</protein>
<evidence type="ECO:0000256" key="3">
    <source>
        <dbReference type="ARBA" id="ARBA00022827"/>
    </source>
</evidence>
<accession>A0A8J6YY32</accession>
<dbReference type="InterPro" id="IPR036188">
    <property type="entry name" value="FAD/NAD-bd_sf"/>
</dbReference>
<dbReference type="RefSeq" id="WP_193184750.1">
    <property type="nucleotide sequence ID" value="NZ_JACVXA010000058.1"/>
</dbReference>
<dbReference type="GO" id="GO:0004497">
    <property type="term" value="F:monooxygenase activity"/>
    <property type="evidence" value="ECO:0007669"/>
    <property type="project" value="UniProtKB-KW"/>
</dbReference>
<dbReference type="PRINTS" id="PR00420">
    <property type="entry name" value="RNGMNOXGNASE"/>
</dbReference>
<comment type="cofactor">
    <cofactor evidence="1">
        <name>FAD</name>
        <dbReference type="ChEBI" id="CHEBI:57692"/>
    </cofactor>
</comment>
<evidence type="ECO:0000256" key="4">
    <source>
        <dbReference type="ARBA" id="ARBA00023002"/>
    </source>
</evidence>
<evidence type="ECO:0000256" key="2">
    <source>
        <dbReference type="ARBA" id="ARBA00022630"/>
    </source>
</evidence>
<keyword evidence="3" id="KW-0274">FAD</keyword>
<dbReference type="PANTHER" id="PTHR13789">
    <property type="entry name" value="MONOOXYGENASE"/>
    <property type="match status" value="1"/>
</dbReference>
<dbReference type="InterPro" id="IPR050493">
    <property type="entry name" value="FAD-dep_Monooxygenase_BioMet"/>
</dbReference>
<gene>
    <name evidence="7" type="ORF">ICN82_16275</name>
</gene>
<dbReference type="EMBL" id="JACVXA010000058">
    <property type="protein sequence ID" value="MBE3639760.1"/>
    <property type="molecule type" value="Genomic_DNA"/>
</dbReference>
<keyword evidence="8" id="KW-1185">Reference proteome</keyword>
<dbReference type="SUPFAM" id="SSF54373">
    <property type="entry name" value="FAD-linked reductases, C-terminal domain"/>
    <property type="match status" value="1"/>
</dbReference>
<dbReference type="GO" id="GO:0071949">
    <property type="term" value="F:FAD binding"/>
    <property type="evidence" value="ECO:0007669"/>
    <property type="project" value="InterPro"/>
</dbReference>
<dbReference type="SUPFAM" id="SSF51905">
    <property type="entry name" value="FAD/NAD(P)-binding domain"/>
    <property type="match status" value="1"/>
</dbReference>
<evidence type="ECO:0000259" key="6">
    <source>
        <dbReference type="Pfam" id="PF01494"/>
    </source>
</evidence>
<proteinExistence type="predicted"/>
<dbReference type="Proteomes" id="UP000609121">
    <property type="component" value="Unassembled WGS sequence"/>
</dbReference>
<evidence type="ECO:0000313" key="7">
    <source>
        <dbReference type="EMBL" id="MBE3639760.1"/>
    </source>
</evidence>
<keyword evidence="4" id="KW-0560">Oxidoreductase</keyword>
<evidence type="ECO:0000313" key="8">
    <source>
        <dbReference type="Proteomes" id="UP000609121"/>
    </source>
</evidence>
<feature type="domain" description="FAD-binding" evidence="6">
    <location>
        <begin position="6"/>
        <end position="340"/>
    </location>
</feature>
<reference evidence="7" key="1">
    <citation type="submission" date="2020-09" db="EMBL/GenBank/DDBJ databases">
        <title>A novel bacterium of genus Mangrovicoccus, isolated from South China Sea.</title>
        <authorList>
            <person name="Huang H."/>
            <person name="Mo K."/>
            <person name="Hu Y."/>
        </authorList>
    </citation>
    <scope>NUCLEOTIDE SEQUENCE</scope>
    <source>
        <strain evidence="7">HB182678</strain>
    </source>
</reference>